<dbReference type="Pfam" id="PF04359">
    <property type="entry name" value="DUF493"/>
    <property type="match status" value="1"/>
</dbReference>
<sequence>MSTGELRKELAMMGVNADDCEDRTDLERKVTRIRRGNFLEGQVKTSSDAGGYLTKKRGELPSVSVTASDSQESKAGAFDQAMHQSVEEQRAQASKFDATIQGQLDHLKSKGQRVFDLLEYPCDHEIKIVGAKESDIEDNVRAIIGGITGADPKSLVTSSREKGKWVSVSVMAPVQSSDMLYDCYSKLQAERSFRYVI</sequence>
<organism evidence="3">
    <name type="scientific">Lotharella globosa</name>
    <dbReference type="NCBI Taxonomy" id="91324"/>
    <lineage>
        <taxon>Eukaryota</taxon>
        <taxon>Sar</taxon>
        <taxon>Rhizaria</taxon>
        <taxon>Cercozoa</taxon>
        <taxon>Chlorarachniophyceae</taxon>
        <taxon>Lotharella</taxon>
    </lineage>
</organism>
<dbReference type="EMBL" id="HBIV01025170">
    <property type="protein sequence ID" value="CAE0666444.1"/>
    <property type="molecule type" value="Transcribed_RNA"/>
</dbReference>
<dbReference type="EMBL" id="HBIV01025173">
    <property type="protein sequence ID" value="CAE0666447.1"/>
    <property type="molecule type" value="Transcribed_RNA"/>
</dbReference>
<dbReference type="Gene3D" id="3.30.70.260">
    <property type="match status" value="1"/>
</dbReference>
<proteinExistence type="predicted"/>
<dbReference type="SUPFAM" id="SSF117991">
    <property type="entry name" value="YbeD/HP0495-like"/>
    <property type="match status" value="1"/>
</dbReference>
<dbReference type="InterPro" id="IPR027471">
    <property type="entry name" value="YbeD-like_sf"/>
</dbReference>
<gene>
    <name evidence="1" type="ORF">LGLO00237_LOCUS18056</name>
    <name evidence="2" type="ORF">LGLO00237_LOCUS18058</name>
    <name evidence="3" type="ORF">LGLO00237_LOCUS18059</name>
</gene>
<protein>
    <submittedName>
        <fullName evidence="3">Uncharacterized protein</fullName>
    </submittedName>
</protein>
<evidence type="ECO:0000313" key="3">
    <source>
        <dbReference type="EMBL" id="CAE0666447.1"/>
    </source>
</evidence>
<evidence type="ECO:0000313" key="1">
    <source>
        <dbReference type="EMBL" id="CAE0666444.1"/>
    </source>
</evidence>
<dbReference type="EMBL" id="HBIV01025172">
    <property type="protein sequence ID" value="CAE0666446.1"/>
    <property type="molecule type" value="Transcribed_RNA"/>
</dbReference>
<name>A0A6V3NCH3_9EUKA</name>
<evidence type="ECO:0000313" key="2">
    <source>
        <dbReference type="EMBL" id="CAE0666446.1"/>
    </source>
</evidence>
<dbReference type="AlphaFoldDB" id="A0A6V3NCH3"/>
<accession>A0A6V3NCH3</accession>
<dbReference type="InterPro" id="IPR007454">
    <property type="entry name" value="UPF0250_YbeD-like"/>
</dbReference>
<reference evidence="3" key="1">
    <citation type="submission" date="2021-01" db="EMBL/GenBank/DDBJ databases">
        <authorList>
            <person name="Corre E."/>
            <person name="Pelletier E."/>
            <person name="Niang G."/>
            <person name="Scheremetjew M."/>
            <person name="Finn R."/>
            <person name="Kale V."/>
            <person name="Holt S."/>
            <person name="Cochrane G."/>
            <person name="Meng A."/>
            <person name="Brown T."/>
            <person name="Cohen L."/>
        </authorList>
    </citation>
    <scope>NUCLEOTIDE SEQUENCE</scope>
    <source>
        <strain evidence="3">CCCM811</strain>
    </source>
</reference>